<gene>
    <name evidence="2" type="ORF">IscW_ISCW008813</name>
</gene>
<dbReference type="OrthoDB" id="297643at2759"/>
<proteinExistence type="predicted"/>
<evidence type="ECO:0000256" key="1">
    <source>
        <dbReference type="SAM" id="MobiDB-lite"/>
    </source>
</evidence>
<dbReference type="InParanoid" id="B7PXB5"/>
<feature type="region of interest" description="Disordered" evidence="1">
    <location>
        <begin position="41"/>
        <end position="60"/>
    </location>
</feature>
<dbReference type="AlphaFoldDB" id="B7PXB5"/>
<evidence type="ECO:0000313" key="2">
    <source>
        <dbReference type="EMBL" id="EEC11237.1"/>
    </source>
</evidence>
<evidence type="ECO:0000313" key="3">
    <source>
        <dbReference type="EnsemblMetazoa" id="ISCW008813-PA"/>
    </source>
</evidence>
<dbReference type="HOGENOM" id="CLU_2545132_0_0_1"/>
<dbReference type="PaxDb" id="6945-B7PXB5"/>
<accession>B7PXB5</accession>
<reference evidence="2 4" key="1">
    <citation type="submission" date="2008-03" db="EMBL/GenBank/DDBJ databases">
        <title>Annotation of Ixodes scapularis.</title>
        <authorList>
            <consortium name="Ixodes scapularis Genome Project Consortium"/>
            <person name="Caler E."/>
            <person name="Hannick L.I."/>
            <person name="Bidwell S."/>
            <person name="Joardar V."/>
            <person name="Thiagarajan M."/>
            <person name="Amedeo P."/>
            <person name="Galinsky K.J."/>
            <person name="Schobel S."/>
            <person name="Inman J."/>
            <person name="Hostetler J."/>
            <person name="Miller J."/>
            <person name="Hammond M."/>
            <person name="Megy K."/>
            <person name="Lawson D."/>
            <person name="Kodira C."/>
            <person name="Sutton G."/>
            <person name="Meyer J."/>
            <person name="Hill C.A."/>
            <person name="Birren B."/>
            <person name="Nene V."/>
            <person name="Collins F."/>
            <person name="Alarcon-Chaidez F."/>
            <person name="Wikel S."/>
            <person name="Strausberg R."/>
        </authorList>
    </citation>
    <scope>NUCLEOTIDE SEQUENCE [LARGE SCALE GENOMIC DNA]</scope>
    <source>
        <strain evidence="4">Wikel</strain>
        <strain evidence="2">Wikel colony</strain>
    </source>
</reference>
<organism>
    <name type="scientific">Ixodes scapularis</name>
    <name type="common">Black-legged tick</name>
    <name type="synonym">Deer tick</name>
    <dbReference type="NCBI Taxonomy" id="6945"/>
    <lineage>
        <taxon>Eukaryota</taxon>
        <taxon>Metazoa</taxon>
        <taxon>Ecdysozoa</taxon>
        <taxon>Arthropoda</taxon>
        <taxon>Chelicerata</taxon>
        <taxon>Arachnida</taxon>
        <taxon>Acari</taxon>
        <taxon>Parasitiformes</taxon>
        <taxon>Ixodida</taxon>
        <taxon>Ixodoidea</taxon>
        <taxon>Ixodidae</taxon>
        <taxon>Ixodinae</taxon>
        <taxon>Ixodes</taxon>
    </lineage>
</organism>
<protein>
    <submittedName>
        <fullName evidence="2 3">Uncharacterized protein</fullName>
    </submittedName>
</protein>
<keyword evidence="4" id="KW-1185">Reference proteome</keyword>
<name>B7PXB5_IXOSC</name>
<dbReference type="EnsemblMetazoa" id="ISCW008813-RA">
    <property type="protein sequence ID" value="ISCW008813-PA"/>
    <property type="gene ID" value="ISCW008813"/>
</dbReference>
<evidence type="ECO:0000313" key="4">
    <source>
        <dbReference type="Proteomes" id="UP000001555"/>
    </source>
</evidence>
<dbReference type="VEuPathDB" id="VectorBase:ISCW008813"/>
<dbReference type="VEuPathDB" id="VectorBase:ISCP_029978"/>
<dbReference type="EMBL" id="DS813162">
    <property type="protein sequence ID" value="EEC11237.1"/>
    <property type="molecule type" value="Genomic_DNA"/>
</dbReference>
<dbReference type="EMBL" id="ABJB010717247">
    <property type="status" value="NOT_ANNOTATED_CDS"/>
    <property type="molecule type" value="Genomic_DNA"/>
</dbReference>
<reference evidence="3" key="2">
    <citation type="submission" date="2020-05" db="UniProtKB">
        <authorList>
            <consortium name="EnsemblMetazoa"/>
        </authorList>
    </citation>
    <scope>IDENTIFICATION</scope>
    <source>
        <strain evidence="3">wikel</strain>
    </source>
</reference>
<dbReference type="Proteomes" id="UP000001555">
    <property type="component" value="Unassembled WGS sequence"/>
</dbReference>
<dbReference type="VEuPathDB" id="VectorBase:ISCI008813"/>
<dbReference type="EMBL" id="ABJB010858686">
    <property type="status" value="NOT_ANNOTATED_CDS"/>
    <property type="molecule type" value="Genomic_DNA"/>
</dbReference>
<sequence>MSLFVNPFGSLTSLTNDYLLDSYGYDAPDLSNATRIHGTSLRKSSFDEPDENAASDREDSAHEIVRSILDEIVDLATSIPKGW</sequence>